<dbReference type="InterPro" id="IPR050593">
    <property type="entry name" value="LovG"/>
</dbReference>
<protein>
    <recommendedName>
        <fullName evidence="2">Serine hydrolase domain-containing protein</fullName>
    </recommendedName>
</protein>
<dbReference type="PANTHER" id="PTHR48070">
    <property type="entry name" value="ESTERASE OVCA2"/>
    <property type="match status" value="1"/>
</dbReference>
<evidence type="ECO:0000313" key="3">
    <source>
        <dbReference type="EMBL" id="KXN72871.1"/>
    </source>
</evidence>
<feature type="domain" description="Serine hydrolase" evidence="2">
    <location>
        <begin position="3"/>
        <end position="216"/>
    </location>
</feature>
<sequence length="225" mass="25763">MAKKILCLHGFAQNESSFKNLLNPLIKRLNNDDYEFVFLQGLFPIIGGDFDPNKAKNTELFSWSCSNPDNINDALNQALTYILNYIQINGPFDYILGFSQGAVTLSTLILLIFNSSHFDKYFEETLNLPNYDQLLNTIKLNLKGIILVSGYFKPFSHIPKLQELKCNLSTLHIIGEWDTVVIPERSEELINYYTNSKVLKHTGGHFLPTQMVYLKQIENFLKSNS</sequence>
<gene>
    <name evidence="3" type="ORF">CONCODRAFT_77602</name>
</gene>
<keyword evidence="4" id="KW-1185">Reference proteome</keyword>
<dbReference type="Proteomes" id="UP000070444">
    <property type="component" value="Unassembled WGS sequence"/>
</dbReference>
<reference evidence="3 4" key="1">
    <citation type="journal article" date="2015" name="Genome Biol. Evol.">
        <title>Phylogenomic analyses indicate that early fungi evolved digesting cell walls of algal ancestors of land plants.</title>
        <authorList>
            <person name="Chang Y."/>
            <person name="Wang S."/>
            <person name="Sekimoto S."/>
            <person name="Aerts A.L."/>
            <person name="Choi C."/>
            <person name="Clum A."/>
            <person name="LaButti K.M."/>
            <person name="Lindquist E.A."/>
            <person name="Yee Ngan C."/>
            <person name="Ohm R.A."/>
            <person name="Salamov A.A."/>
            <person name="Grigoriev I.V."/>
            <person name="Spatafora J.W."/>
            <person name="Berbee M.L."/>
        </authorList>
    </citation>
    <scope>NUCLEOTIDE SEQUENCE [LARGE SCALE GENOMIC DNA]</scope>
    <source>
        <strain evidence="3 4">NRRL 28638</strain>
    </source>
</reference>
<proteinExistence type="predicted"/>
<dbReference type="Pfam" id="PF03959">
    <property type="entry name" value="FSH1"/>
    <property type="match status" value="1"/>
</dbReference>
<dbReference type="GO" id="GO:0016787">
    <property type="term" value="F:hydrolase activity"/>
    <property type="evidence" value="ECO:0007669"/>
    <property type="project" value="UniProtKB-KW"/>
</dbReference>
<organism evidence="3 4">
    <name type="scientific">Conidiobolus coronatus (strain ATCC 28846 / CBS 209.66 / NRRL 28638)</name>
    <name type="common">Delacroixia coronata</name>
    <dbReference type="NCBI Taxonomy" id="796925"/>
    <lineage>
        <taxon>Eukaryota</taxon>
        <taxon>Fungi</taxon>
        <taxon>Fungi incertae sedis</taxon>
        <taxon>Zoopagomycota</taxon>
        <taxon>Entomophthoromycotina</taxon>
        <taxon>Entomophthoromycetes</taxon>
        <taxon>Entomophthorales</taxon>
        <taxon>Ancylistaceae</taxon>
        <taxon>Conidiobolus</taxon>
    </lineage>
</organism>
<dbReference type="AlphaFoldDB" id="A0A137PD54"/>
<dbReference type="OMA" id="ARESTGW"/>
<accession>A0A137PD54</accession>
<evidence type="ECO:0000313" key="4">
    <source>
        <dbReference type="Proteomes" id="UP000070444"/>
    </source>
</evidence>
<evidence type="ECO:0000259" key="2">
    <source>
        <dbReference type="Pfam" id="PF03959"/>
    </source>
</evidence>
<evidence type="ECO:0000256" key="1">
    <source>
        <dbReference type="ARBA" id="ARBA00022801"/>
    </source>
</evidence>
<dbReference type="InterPro" id="IPR005645">
    <property type="entry name" value="FSH-like_dom"/>
</dbReference>
<dbReference type="OrthoDB" id="2094269at2759"/>
<dbReference type="PANTHER" id="PTHR48070:SF6">
    <property type="entry name" value="ESTERASE OVCA2"/>
    <property type="match status" value="1"/>
</dbReference>
<keyword evidence="1" id="KW-0378">Hydrolase</keyword>
<dbReference type="EMBL" id="KQ964445">
    <property type="protein sequence ID" value="KXN72871.1"/>
    <property type="molecule type" value="Genomic_DNA"/>
</dbReference>
<dbReference type="InterPro" id="IPR029058">
    <property type="entry name" value="AB_hydrolase_fold"/>
</dbReference>
<dbReference type="GO" id="GO:0005737">
    <property type="term" value="C:cytoplasm"/>
    <property type="evidence" value="ECO:0007669"/>
    <property type="project" value="TreeGrafter"/>
</dbReference>
<dbReference type="GO" id="GO:0005634">
    <property type="term" value="C:nucleus"/>
    <property type="evidence" value="ECO:0007669"/>
    <property type="project" value="TreeGrafter"/>
</dbReference>
<name>A0A137PD54_CONC2</name>
<dbReference type="Gene3D" id="3.40.50.1820">
    <property type="entry name" value="alpha/beta hydrolase"/>
    <property type="match status" value="1"/>
</dbReference>
<dbReference type="SUPFAM" id="SSF53474">
    <property type="entry name" value="alpha/beta-Hydrolases"/>
    <property type="match status" value="1"/>
</dbReference>